<evidence type="ECO:0000313" key="10">
    <source>
        <dbReference type="Proteomes" id="UP000516656"/>
    </source>
</evidence>
<protein>
    <submittedName>
        <fullName evidence="8">DUF423 domain-containing protein</fullName>
    </submittedName>
</protein>
<evidence type="ECO:0000256" key="2">
    <source>
        <dbReference type="ARBA" id="ARBA00009694"/>
    </source>
</evidence>
<dbReference type="GO" id="GO:0005886">
    <property type="term" value="C:plasma membrane"/>
    <property type="evidence" value="ECO:0007669"/>
    <property type="project" value="TreeGrafter"/>
</dbReference>
<dbReference type="PANTHER" id="PTHR43461:SF1">
    <property type="entry name" value="TRANSMEMBRANE PROTEIN 256"/>
    <property type="match status" value="1"/>
</dbReference>
<dbReference type="Pfam" id="PF04241">
    <property type="entry name" value="DUF423"/>
    <property type="match status" value="1"/>
</dbReference>
<feature type="transmembrane region" description="Helical" evidence="6">
    <location>
        <begin position="12"/>
        <end position="36"/>
    </location>
</feature>
<proteinExistence type="inferred from homology"/>
<accession>A0A1Q9H392</accession>
<comment type="similarity">
    <text evidence="2">Belongs to the UPF0382 family.</text>
</comment>
<dbReference type="Proteomes" id="UP000516656">
    <property type="component" value="Chromosome 1"/>
</dbReference>
<evidence type="ECO:0000256" key="4">
    <source>
        <dbReference type="ARBA" id="ARBA00022989"/>
    </source>
</evidence>
<evidence type="ECO:0000256" key="6">
    <source>
        <dbReference type="SAM" id="Phobius"/>
    </source>
</evidence>
<feature type="transmembrane region" description="Helical" evidence="6">
    <location>
        <begin position="56"/>
        <end position="73"/>
    </location>
</feature>
<keyword evidence="5 6" id="KW-0472">Membrane</keyword>
<dbReference type="EMBL" id="AP018045">
    <property type="protein sequence ID" value="BAX54035.1"/>
    <property type="molecule type" value="Genomic_DNA"/>
</dbReference>
<organism evidence="8 10">
    <name type="scientific">Photobacterium damsela subsp. piscicida</name>
    <name type="common">Pasteurella piscicida</name>
    <dbReference type="NCBI Taxonomy" id="38294"/>
    <lineage>
        <taxon>Bacteria</taxon>
        <taxon>Pseudomonadati</taxon>
        <taxon>Pseudomonadota</taxon>
        <taxon>Gammaproteobacteria</taxon>
        <taxon>Vibrionales</taxon>
        <taxon>Vibrionaceae</taxon>
        <taxon>Photobacterium</taxon>
    </lineage>
</organism>
<feature type="transmembrane region" description="Helical" evidence="6">
    <location>
        <begin position="107"/>
        <end position="131"/>
    </location>
</feature>
<dbReference type="InterPro" id="IPR006696">
    <property type="entry name" value="DUF423"/>
</dbReference>
<keyword evidence="4 6" id="KW-1133">Transmembrane helix</keyword>
<sequence length="134" mass="14271">MSDFTVSSSSSYARAILLFATISGAVTVALGAFAAHGLSHHLSPYLLDVFKTGVQYQAWHTLALLGCGLWARFFPVKQVLYAALLFALGIVLFSGSLYALALTGVKWFGPITPMGGICFIIGWVVLAVAAWRSA</sequence>
<keyword evidence="3 6" id="KW-0812">Transmembrane</keyword>
<dbReference type="PANTHER" id="PTHR43461">
    <property type="entry name" value="TRANSMEMBRANE PROTEIN 256"/>
    <property type="match status" value="1"/>
</dbReference>
<comment type="subcellular location">
    <subcellularLocation>
        <location evidence="1">Membrane</location>
        <topology evidence="1">Multi-pass membrane protein</topology>
    </subcellularLocation>
</comment>
<gene>
    <name evidence="8" type="ORF">IC627_03010</name>
    <name evidence="7" type="ORF">PDPUS_1_02661</name>
</gene>
<evidence type="ECO:0000313" key="8">
    <source>
        <dbReference type="EMBL" id="QOD57027.1"/>
    </source>
</evidence>
<reference evidence="9" key="2">
    <citation type="submission" date="2017-05" db="EMBL/GenBank/DDBJ databases">
        <title>Whole genome sequence of fish pathogenic bacteria, Photobacterium damselae subsp. piscicida, strain 91-197, isolated from hybrid striped bass (Morone sp.) in USA.</title>
        <authorList>
            <person name="Teru Y."/>
            <person name="Hikima J."/>
            <person name="Kono T."/>
            <person name="Sakai M."/>
            <person name="Takano T."/>
            <person name="Hawke J.P."/>
            <person name="Takeyama H."/>
            <person name="Aoki T."/>
        </authorList>
    </citation>
    <scope>NUCLEOTIDE SEQUENCE [LARGE SCALE GENOMIC DNA]</scope>
    <source>
        <strain evidence="9">91-197</strain>
    </source>
</reference>
<reference evidence="8 10" key="3">
    <citation type="submission" date="2020-09" db="EMBL/GenBank/DDBJ databases">
        <title>Complete, closed and curated genome sequences of Photobacterium damselae subsp. piscicida isolates from Australia indicate localised evolution and additional plasmid-borne pathogenicity mechanisms.</title>
        <authorList>
            <person name="Baseggio L."/>
            <person name="Silayeva O."/>
            <person name="Buller N."/>
            <person name="Landos M."/>
            <person name="Engelstaedter J."/>
            <person name="Barnes A.C."/>
        </authorList>
    </citation>
    <scope>NUCLEOTIDE SEQUENCE [LARGE SCALE GENOMIC DNA]</scope>
    <source>
        <strain evidence="8 10">AS-16-0540-1</strain>
    </source>
</reference>
<feature type="transmembrane region" description="Helical" evidence="6">
    <location>
        <begin position="80"/>
        <end position="101"/>
    </location>
</feature>
<reference evidence="7" key="1">
    <citation type="journal article" date="2017" name="Genome Announc.">
        <title>Whole-Genome Sequence of Photobacterium damselae subsp. piscicida Strain 91-197, Isolated from Hybrid Striped Bass (Morone sp.) in the United States.</title>
        <authorList>
            <person name="Teru Y."/>
            <person name="Hikima J."/>
            <person name="Kono T."/>
            <person name="Sakai M."/>
            <person name="Takano T."/>
            <person name="Hawke J.P."/>
            <person name="Takeyama H."/>
            <person name="Aoki T."/>
        </authorList>
    </citation>
    <scope>NUCLEOTIDE SEQUENCE</scope>
    <source>
        <strain evidence="7">91-197</strain>
    </source>
</reference>
<dbReference type="AlphaFoldDB" id="A0A1Q9H392"/>
<dbReference type="Proteomes" id="UP000218676">
    <property type="component" value="Chromosome 1"/>
</dbReference>
<evidence type="ECO:0000313" key="9">
    <source>
        <dbReference type="Proteomes" id="UP000218676"/>
    </source>
</evidence>
<evidence type="ECO:0000256" key="3">
    <source>
        <dbReference type="ARBA" id="ARBA00022692"/>
    </source>
</evidence>
<evidence type="ECO:0000256" key="1">
    <source>
        <dbReference type="ARBA" id="ARBA00004141"/>
    </source>
</evidence>
<dbReference type="RefSeq" id="WP_044174595.1">
    <property type="nucleotide sequence ID" value="NZ_AP018045.1"/>
</dbReference>
<evidence type="ECO:0000313" key="7">
    <source>
        <dbReference type="EMBL" id="BAX54035.1"/>
    </source>
</evidence>
<name>A0A1Q9H392_PHODP</name>
<dbReference type="EMBL" id="CP061854">
    <property type="protein sequence ID" value="QOD57027.1"/>
    <property type="molecule type" value="Genomic_DNA"/>
</dbReference>
<evidence type="ECO:0000256" key="5">
    <source>
        <dbReference type="ARBA" id="ARBA00023136"/>
    </source>
</evidence>